<dbReference type="PANTHER" id="PTHR48043:SF145">
    <property type="entry name" value="FI06409P-RELATED"/>
    <property type="match status" value="1"/>
</dbReference>
<evidence type="ECO:0000256" key="3">
    <source>
        <dbReference type="ARBA" id="ARBA00022679"/>
    </source>
</evidence>
<keyword evidence="4" id="KW-0732">Signal</keyword>
<sequence length="187" mass="21241">MLPPNVHTYSWLPQSDLLHHPKTIAFITHGGYNSFQEAVVAGVPLISIPLIGDQSKNALLAEHHGFSILIHKEQLSEELLYYALKEITSNERYAKAVGRLSKMVKHQPVAPSHLLVKWSEFVAEFHTLENLTPAGVKLNFIQYYSIDVIAFLFLVLMLVSLSFVLLLKCALRRFLLLIFGHRKQKVN</sequence>
<accession>A0A0B1T4P8</accession>
<evidence type="ECO:0000313" key="8">
    <source>
        <dbReference type="EMBL" id="KHJ92184.1"/>
    </source>
</evidence>
<dbReference type="Proteomes" id="UP000053660">
    <property type="component" value="Unassembled WGS sequence"/>
</dbReference>
<feature type="transmembrane region" description="Helical" evidence="7">
    <location>
        <begin position="148"/>
        <end position="167"/>
    </location>
</feature>
<dbReference type="GO" id="GO:0015020">
    <property type="term" value="F:glucuronosyltransferase activity"/>
    <property type="evidence" value="ECO:0007669"/>
    <property type="project" value="UniProtKB-EC"/>
</dbReference>
<dbReference type="InterPro" id="IPR002213">
    <property type="entry name" value="UDP_glucos_trans"/>
</dbReference>
<dbReference type="SUPFAM" id="SSF53756">
    <property type="entry name" value="UDP-Glycosyltransferase/glycogen phosphorylase"/>
    <property type="match status" value="1"/>
</dbReference>
<keyword evidence="7" id="KW-1133">Transmembrane helix</keyword>
<dbReference type="AlphaFoldDB" id="A0A0B1T4P8"/>
<evidence type="ECO:0000256" key="2">
    <source>
        <dbReference type="ARBA" id="ARBA00022676"/>
    </source>
</evidence>
<evidence type="ECO:0000256" key="6">
    <source>
        <dbReference type="RuleBase" id="RU003718"/>
    </source>
</evidence>
<evidence type="ECO:0000256" key="7">
    <source>
        <dbReference type="RuleBase" id="RU362059"/>
    </source>
</evidence>
<dbReference type="InterPro" id="IPR050271">
    <property type="entry name" value="UDP-glycosyltransferase"/>
</dbReference>
<keyword evidence="3 6" id="KW-0808">Transferase</keyword>
<keyword evidence="2 6" id="KW-0328">Glycosyltransferase</keyword>
<dbReference type="PROSITE" id="PS00375">
    <property type="entry name" value="UDPGT"/>
    <property type="match status" value="1"/>
</dbReference>
<protein>
    <recommendedName>
        <fullName evidence="7">UDP-glucuronosyltransferase</fullName>
        <ecNumber evidence="7">2.4.1.17</ecNumber>
    </recommendedName>
</protein>
<keyword evidence="7" id="KW-0812">Transmembrane</keyword>
<evidence type="ECO:0000256" key="4">
    <source>
        <dbReference type="ARBA" id="ARBA00022729"/>
    </source>
</evidence>
<name>A0A0B1T4P8_OESDE</name>
<proteinExistence type="inferred from homology"/>
<dbReference type="EMBL" id="KN551513">
    <property type="protein sequence ID" value="KHJ92184.1"/>
    <property type="molecule type" value="Genomic_DNA"/>
</dbReference>
<keyword evidence="9" id="KW-1185">Reference proteome</keyword>
<reference evidence="8 9" key="1">
    <citation type="submission" date="2014-03" db="EMBL/GenBank/DDBJ databases">
        <title>Draft genome of the hookworm Oesophagostomum dentatum.</title>
        <authorList>
            <person name="Mitreva M."/>
        </authorList>
    </citation>
    <scope>NUCLEOTIDE SEQUENCE [LARGE SCALE GENOMIC DNA]</scope>
    <source>
        <strain evidence="8 9">OD-Hann</strain>
    </source>
</reference>
<dbReference type="EC" id="2.4.1.17" evidence="7"/>
<keyword evidence="7" id="KW-0472">Membrane</keyword>
<comment type="similarity">
    <text evidence="1 6">Belongs to the UDP-glycosyltransferase family.</text>
</comment>
<dbReference type="CDD" id="cd03784">
    <property type="entry name" value="GT1_Gtf-like"/>
    <property type="match status" value="1"/>
</dbReference>
<dbReference type="OrthoDB" id="416356at2759"/>
<dbReference type="GO" id="GO:0016020">
    <property type="term" value="C:membrane"/>
    <property type="evidence" value="ECO:0007669"/>
    <property type="project" value="UniProtKB-SubCell"/>
</dbReference>
<organism evidence="8 9">
    <name type="scientific">Oesophagostomum dentatum</name>
    <name type="common">Nodular worm</name>
    <dbReference type="NCBI Taxonomy" id="61180"/>
    <lineage>
        <taxon>Eukaryota</taxon>
        <taxon>Metazoa</taxon>
        <taxon>Ecdysozoa</taxon>
        <taxon>Nematoda</taxon>
        <taxon>Chromadorea</taxon>
        <taxon>Rhabditida</taxon>
        <taxon>Rhabditina</taxon>
        <taxon>Rhabditomorpha</taxon>
        <taxon>Strongyloidea</taxon>
        <taxon>Strongylidae</taxon>
        <taxon>Oesophagostomum</taxon>
    </lineage>
</organism>
<evidence type="ECO:0000313" key="9">
    <source>
        <dbReference type="Proteomes" id="UP000053660"/>
    </source>
</evidence>
<dbReference type="Pfam" id="PF00201">
    <property type="entry name" value="UDPGT"/>
    <property type="match status" value="1"/>
</dbReference>
<gene>
    <name evidence="8" type="ORF">OESDEN_07934</name>
</gene>
<evidence type="ECO:0000256" key="5">
    <source>
        <dbReference type="ARBA" id="ARBA00047475"/>
    </source>
</evidence>
<comment type="subcellular location">
    <subcellularLocation>
        <location evidence="7">Membrane</location>
        <topology evidence="7">Single-pass membrane protein</topology>
    </subcellularLocation>
</comment>
<evidence type="ECO:0000256" key="1">
    <source>
        <dbReference type="ARBA" id="ARBA00009995"/>
    </source>
</evidence>
<dbReference type="InterPro" id="IPR035595">
    <property type="entry name" value="UDP_glycos_trans_CS"/>
</dbReference>
<comment type="catalytic activity">
    <reaction evidence="5 7">
        <text>glucuronate acceptor + UDP-alpha-D-glucuronate = acceptor beta-D-glucuronoside + UDP + H(+)</text>
        <dbReference type="Rhea" id="RHEA:21032"/>
        <dbReference type="ChEBI" id="CHEBI:15378"/>
        <dbReference type="ChEBI" id="CHEBI:58052"/>
        <dbReference type="ChEBI" id="CHEBI:58223"/>
        <dbReference type="ChEBI" id="CHEBI:132367"/>
        <dbReference type="ChEBI" id="CHEBI:132368"/>
        <dbReference type="EC" id="2.4.1.17"/>
    </reaction>
</comment>
<dbReference type="Gene3D" id="3.40.50.2000">
    <property type="entry name" value="Glycogen Phosphorylase B"/>
    <property type="match status" value="1"/>
</dbReference>
<dbReference type="PANTHER" id="PTHR48043">
    <property type="entry name" value="EG:EG0003.4 PROTEIN-RELATED"/>
    <property type="match status" value="1"/>
</dbReference>